<dbReference type="GO" id="GO:0008977">
    <property type="term" value="F:prephenate dehydrogenase (NAD+) activity"/>
    <property type="evidence" value="ECO:0007669"/>
    <property type="project" value="UniProtKB-EC"/>
</dbReference>
<evidence type="ECO:0000256" key="5">
    <source>
        <dbReference type="ARBA" id="ARBA00022498"/>
    </source>
</evidence>
<dbReference type="InterPro" id="IPR046825">
    <property type="entry name" value="PDH_C"/>
</dbReference>
<dbReference type="Proteomes" id="UP000255284">
    <property type="component" value="Unassembled WGS sequence"/>
</dbReference>
<reference evidence="13 14" key="1">
    <citation type="submission" date="2018-06" db="EMBL/GenBank/DDBJ databases">
        <authorList>
            <consortium name="Pathogen Informatics"/>
            <person name="Doyle S."/>
        </authorList>
    </citation>
    <scope>NUCLEOTIDE SEQUENCE [LARGE SCALE GENOMIC DNA]</scope>
    <source>
        <strain evidence="13 14">NCTC11819</strain>
    </source>
</reference>
<dbReference type="CDD" id="cd02116">
    <property type="entry name" value="ACT"/>
    <property type="match status" value="1"/>
</dbReference>
<dbReference type="Gene3D" id="3.40.50.720">
    <property type="entry name" value="NAD(P)-binding Rossmann-like Domain"/>
    <property type="match status" value="1"/>
</dbReference>
<dbReference type="GO" id="GO:0004665">
    <property type="term" value="F:prephenate dehydrogenase (NADP+) activity"/>
    <property type="evidence" value="ECO:0007669"/>
    <property type="project" value="InterPro"/>
</dbReference>
<dbReference type="InterPro" id="IPR036291">
    <property type="entry name" value="NAD(P)-bd_dom_sf"/>
</dbReference>
<dbReference type="GO" id="GO:0006571">
    <property type="term" value="P:tyrosine biosynthetic process"/>
    <property type="evidence" value="ECO:0007669"/>
    <property type="project" value="UniProtKB-UniPathway"/>
</dbReference>
<evidence type="ECO:0000259" key="12">
    <source>
        <dbReference type="PROSITE" id="PS51671"/>
    </source>
</evidence>
<sequence>MSGTVKEVTQSVTNSTDSYESRREAAPNCGMLGTKNLEFGAVDTRVSDSGTAGTKGPVLIIGAGLIGGSLGLSLTRLGLSVYLRDASPTAVSLGASLGAGTPWNPGLPEPGLVVVATPPDVTAGVVCEALVEFPTSIVLDVSSVKTPIVAAVLAGKPDAASRYCSVHPMAGKEVNGIGAASGDLFTGRPWVVVAHPDTASTAVLAARTLGIDVGAFLVSLGATEHDRAVALVSHVPQLVSSLMAGLLIDAPATSLELAGGGLRDVTRVAASDPRLWNAILAGNSQAVREVLLQMQQNLAALIAGLASHEMAPHESETNPTPAPEVSDTESALDGTPRNETWTKGAVGAVNTVMTRGNEGVGRIPGKHGDAASNYGQVAVLVPDKPGFLGKLFQEIGAAGINIEDFRIEHSLGQSRGLAYIYVIPASVEPLSGHLQETGWKVARL</sequence>
<evidence type="ECO:0000256" key="7">
    <source>
        <dbReference type="ARBA" id="ARBA00023027"/>
    </source>
</evidence>
<dbReference type="InterPro" id="IPR002912">
    <property type="entry name" value="ACT_dom"/>
</dbReference>
<evidence type="ECO:0000256" key="8">
    <source>
        <dbReference type="ARBA" id="ARBA00023141"/>
    </source>
</evidence>
<dbReference type="GO" id="GO:0070403">
    <property type="term" value="F:NAD+ binding"/>
    <property type="evidence" value="ECO:0007669"/>
    <property type="project" value="InterPro"/>
</dbReference>
<comment type="similarity">
    <text evidence="2">Belongs to the prephenate/arogenate dehydrogenase family.</text>
</comment>
<feature type="domain" description="ACT" evidence="12">
    <location>
        <begin position="376"/>
        <end position="444"/>
    </location>
</feature>
<dbReference type="InterPro" id="IPR003099">
    <property type="entry name" value="Prephen_DH"/>
</dbReference>
<dbReference type="PROSITE" id="PS51671">
    <property type="entry name" value="ACT"/>
    <property type="match status" value="1"/>
</dbReference>
<comment type="catalytic activity">
    <reaction evidence="9">
        <text>prephenate + NAD(+) = 3-(4-hydroxyphenyl)pyruvate + CO2 + NADH</text>
        <dbReference type="Rhea" id="RHEA:13869"/>
        <dbReference type="ChEBI" id="CHEBI:16526"/>
        <dbReference type="ChEBI" id="CHEBI:29934"/>
        <dbReference type="ChEBI" id="CHEBI:36242"/>
        <dbReference type="ChEBI" id="CHEBI:57540"/>
        <dbReference type="ChEBI" id="CHEBI:57945"/>
        <dbReference type="EC" id="1.3.1.12"/>
    </reaction>
</comment>
<accession>A0A8G2HVL3</accession>
<dbReference type="PANTHER" id="PTHR21363:SF0">
    <property type="entry name" value="PREPHENATE DEHYDROGENASE [NADP(+)]"/>
    <property type="match status" value="1"/>
</dbReference>
<dbReference type="EC" id="1.3.1.12" evidence="3"/>
<evidence type="ECO:0000259" key="11">
    <source>
        <dbReference type="PROSITE" id="PS51176"/>
    </source>
</evidence>
<dbReference type="SUPFAM" id="SSF48179">
    <property type="entry name" value="6-phosphogluconate dehydrogenase C-terminal domain-like"/>
    <property type="match status" value="1"/>
</dbReference>
<protein>
    <recommendedName>
        <fullName evidence="4">Prephenate dehydrogenase</fullName>
        <ecNumber evidence="3">1.3.1.12</ecNumber>
    </recommendedName>
</protein>
<dbReference type="SUPFAM" id="SSF55021">
    <property type="entry name" value="ACT-like"/>
    <property type="match status" value="1"/>
</dbReference>
<feature type="region of interest" description="Disordered" evidence="10">
    <location>
        <begin position="310"/>
        <end position="341"/>
    </location>
</feature>
<comment type="caution">
    <text evidence="13">The sequence shown here is derived from an EMBL/GenBank/DDBJ whole genome shotgun (WGS) entry which is preliminary data.</text>
</comment>
<dbReference type="PROSITE" id="PS51176">
    <property type="entry name" value="PDH_ADH"/>
    <property type="match status" value="1"/>
</dbReference>
<keyword evidence="8" id="KW-0057">Aromatic amino acid biosynthesis</keyword>
<feature type="domain" description="Prephenate/arogenate dehydrogenase" evidence="11">
    <location>
        <begin position="56"/>
        <end position="335"/>
    </location>
</feature>
<name>A0A8G2HVL3_9ACTO</name>
<dbReference type="SUPFAM" id="SSF51735">
    <property type="entry name" value="NAD(P)-binding Rossmann-fold domains"/>
    <property type="match status" value="1"/>
</dbReference>
<dbReference type="Pfam" id="PF20463">
    <property type="entry name" value="PDH_C"/>
    <property type="match status" value="1"/>
</dbReference>
<keyword evidence="8" id="KW-0028">Amino-acid biosynthesis</keyword>
<dbReference type="Pfam" id="PF01842">
    <property type="entry name" value="ACT"/>
    <property type="match status" value="1"/>
</dbReference>
<evidence type="ECO:0000256" key="1">
    <source>
        <dbReference type="ARBA" id="ARBA00005067"/>
    </source>
</evidence>
<keyword evidence="7" id="KW-0520">NAD</keyword>
<evidence type="ECO:0000256" key="3">
    <source>
        <dbReference type="ARBA" id="ARBA00012068"/>
    </source>
</evidence>
<dbReference type="InterPro" id="IPR045865">
    <property type="entry name" value="ACT-like_dom_sf"/>
</dbReference>
<evidence type="ECO:0000256" key="6">
    <source>
        <dbReference type="ARBA" id="ARBA00023002"/>
    </source>
</evidence>
<gene>
    <name evidence="13" type="primary">tyrC</name>
    <name evidence="13" type="ORF">NCTC11819_01923</name>
</gene>
<feature type="region of interest" description="Disordered" evidence="10">
    <location>
        <begin position="1"/>
        <end position="26"/>
    </location>
</feature>
<evidence type="ECO:0000256" key="2">
    <source>
        <dbReference type="ARBA" id="ARBA00007964"/>
    </source>
</evidence>
<evidence type="ECO:0000256" key="9">
    <source>
        <dbReference type="ARBA" id="ARBA00049260"/>
    </source>
</evidence>
<dbReference type="InterPro" id="IPR046826">
    <property type="entry name" value="PDH_N"/>
</dbReference>
<dbReference type="PANTHER" id="PTHR21363">
    <property type="entry name" value="PREPHENATE DEHYDROGENASE"/>
    <property type="match status" value="1"/>
</dbReference>
<keyword evidence="6 13" id="KW-0560">Oxidoreductase</keyword>
<dbReference type="AlphaFoldDB" id="A0A8G2HVL3"/>
<evidence type="ECO:0000256" key="4">
    <source>
        <dbReference type="ARBA" id="ARBA00016891"/>
    </source>
</evidence>
<dbReference type="NCBIfam" id="NF005111">
    <property type="entry name" value="PRK06545.2-3"/>
    <property type="match status" value="1"/>
</dbReference>
<dbReference type="UniPathway" id="UPA00122">
    <property type="reaction ID" value="UER00961"/>
</dbReference>
<proteinExistence type="inferred from homology"/>
<organism evidence="13 14">
    <name type="scientific">Mobiluncus mulieris</name>
    <dbReference type="NCBI Taxonomy" id="2052"/>
    <lineage>
        <taxon>Bacteria</taxon>
        <taxon>Bacillati</taxon>
        <taxon>Actinomycetota</taxon>
        <taxon>Actinomycetes</taxon>
        <taxon>Actinomycetales</taxon>
        <taxon>Actinomycetaceae</taxon>
        <taxon>Mobiluncus</taxon>
    </lineage>
</organism>
<dbReference type="InterPro" id="IPR008927">
    <property type="entry name" value="6-PGluconate_DH-like_C_sf"/>
</dbReference>
<dbReference type="Pfam" id="PF02153">
    <property type="entry name" value="PDH_N"/>
    <property type="match status" value="1"/>
</dbReference>
<comment type="pathway">
    <text evidence="1">Amino-acid biosynthesis; L-tyrosine biosynthesis; (4-hydroxyphenyl)pyruvate from prephenate (NAD(+) route): step 1/1.</text>
</comment>
<evidence type="ECO:0000256" key="10">
    <source>
        <dbReference type="SAM" id="MobiDB-lite"/>
    </source>
</evidence>
<keyword evidence="5" id="KW-0827">Tyrosine biosynthesis</keyword>
<feature type="compositionally biased region" description="Polar residues" evidence="10">
    <location>
        <begin position="1"/>
        <end position="18"/>
    </location>
</feature>
<dbReference type="InterPro" id="IPR050812">
    <property type="entry name" value="Preph/Arog_dehydrog"/>
</dbReference>
<evidence type="ECO:0000313" key="13">
    <source>
        <dbReference type="EMBL" id="STO17338.1"/>
    </source>
</evidence>
<dbReference type="Gene3D" id="1.10.3660.10">
    <property type="entry name" value="6-phosphogluconate dehydrogenase C-terminal like domain"/>
    <property type="match status" value="1"/>
</dbReference>
<evidence type="ECO:0000313" key="14">
    <source>
        <dbReference type="Proteomes" id="UP000255284"/>
    </source>
</evidence>
<dbReference type="EMBL" id="UGGQ01000006">
    <property type="protein sequence ID" value="STO17338.1"/>
    <property type="molecule type" value="Genomic_DNA"/>
</dbReference>